<keyword evidence="2" id="KW-1185">Reference proteome</keyword>
<dbReference type="KEGG" id="vg:23680856"/>
<dbReference type="OrthoDB" id="2630at10239"/>
<dbReference type="InterPro" id="IPR052042">
    <property type="entry name" value="Tail_sheath_structural"/>
</dbReference>
<dbReference type="PANTHER" id="PTHR35861">
    <property type="match status" value="1"/>
</dbReference>
<name>A0A0A7HAU9_9CAUD</name>
<dbReference type="RefSeq" id="YP_009126049.1">
    <property type="nucleotide sequence ID" value="NC_026606.1"/>
</dbReference>
<reference evidence="1 2" key="1">
    <citation type="submission" date="2014-10" db="EMBL/GenBank/DDBJ databases">
        <title>Genome of vB_ArtM-ArV1 - first myovirus infecting Arthrobacter sp.</title>
        <authorList>
            <person name="Simoliunas E."/>
            <person name="Kaliniene L."/>
            <person name="Stasilo M."/>
            <person name="Meskys R."/>
        </authorList>
    </citation>
    <scope>NUCLEOTIDE SEQUENCE [LARGE SCALE GENOMIC DNA]</scope>
</reference>
<protein>
    <submittedName>
        <fullName evidence="1">Tail sheath protein</fullName>
    </submittedName>
</protein>
<dbReference type="EMBL" id="KM879463">
    <property type="protein sequence ID" value="AIZ01703.1"/>
    <property type="molecule type" value="Genomic_DNA"/>
</dbReference>
<sequence>MAIGVEVSTSLRTGPTNPGAISGRLQIAGITERGSATESVLVKSLAQYESLFGTRQAFASNMYDSARTFFEEGGSELVVSRAVGPAATAGFLVLKSTAGTVDTLRIAARNPGSHSSAITAEVTVSGGLFTITVRRSSEVIGLFSNLSTPADAVAAASTNSHVVITDMGDATAAPGNQPKALVPTVLSAGVDDRAAVTSTIVAAALSNPGPVTKGAAVAAPGYAASAIGAALIAHAKANAKVALLSPVAGATASAAAAEAKALVGADGAYAGVFYPHVVIPDGNGTRTLSPEAYVGAVRARAHVNIGFWAAPAGERALPRWIVGTVAAIDRPTNNTLADSQLNGIVTIGGKPRLYGWASLALDRDNLGVLTAQDSLNNLTVQVEDTLEEFMFSTIDNRGILLSRIESAVTGIVDPIAQANGFFPRKVDNEIVDPGYRVTVDETINTATSMANNEVRVALSVRLAPLAALIKAEIIKVALSASV</sequence>
<proteinExistence type="predicted"/>
<evidence type="ECO:0000313" key="1">
    <source>
        <dbReference type="EMBL" id="AIZ01703.1"/>
    </source>
</evidence>
<accession>A0A0A7HAU9</accession>
<dbReference type="PANTHER" id="PTHR35861:SF1">
    <property type="entry name" value="PHAGE TAIL SHEATH PROTEIN"/>
    <property type="match status" value="1"/>
</dbReference>
<dbReference type="Gene3D" id="3.40.50.11780">
    <property type="match status" value="1"/>
</dbReference>
<dbReference type="GeneID" id="23680856"/>
<gene>
    <name evidence="1" type="ORF">ArV1_015</name>
</gene>
<dbReference type="Proteomes" id="UP000031071">
    <property type="component" value="Segment"/>
</dbReference>
<evidence type="ECO:0000313" key="2">
    <source>
        <dbReference type="Proteomes" id="UP000031071"/>
    </source>
</evidence>
<organism evidence="1 2">
    <name type="scientific">Arthrobacter phage vB_ArtM-ArV1</name>
    <dbReference type="NCBI Taxonomy" id="1566993"/>
    <lineage>
        <taxon>Viruses</taxon>
        <taxon>Duplodnaviria</taxon>
        <taxon>Heunggongvirae</taxon>
        <taxon>Uroviricota</taxon>
        <taxon>Caudoviricetes</taxon>
        <taxon>Klausavirus</taxon>
        <taxon>Klausavirus ArV1</taxon>
    </lineage>
</organism>